<dbReference type="SMART" id="SM00248">
    <property type="entry name" value="ANK"/>
    <property type="match status" value="17"/>
</dbReference>
<dbReference type="OrthoDB" id="194358at2759"/>
<evidence type="ECO:0000313" key="5">
    <source>
        <dbReference type="Proteomes" id="UP001149954"/>
    </source>
</evidence>
<dbReference type="PANTHER" id="PTHR24198:SF165">
    <property type="entry name" value="ANKYRIN REPEAT-CONTAINING PROTEIN-RELATED"/>
    <property type="match status" value="1"/>
</dbReference>
<sequence length="1081" mass="118175">MAALLNSIMPEEYDGQHLIVSEKIYSNSELHLEEFMRIALFLLSNNQVFGYDEHDTILEDGVSEQDALLLILFRISGCLNISNIRTLVSLHGATAEAIAEKLFASAIRSCDFQAIGLMLEAGMSPDSPIPIMNVKGESSVPLVYAAGIGDNDLSVKMICLLLLHNVDLNQNQAGQSALERAIYSKNEELVGILISNGVQLPPRALENAFYSQCSMSIFEMLLDAGADMEQRPHRIQASTALGYIVNAGKTELAQLLLSRGANPDSLHPVGIAGSSPYPKTSKSPFLSVLKCSLLELPNKYQTAALGVAACKGDIPMMKILLTAHATINRTDNPNNYLHPLVLAITSKEREATRILLEAGADIQAAEKYKLANGRSLLEQVLQEKDLPLCRILLANGAEAGAQFMQDYYSSQLWEYVKQNDTETVALLLQFGARANDLHGDLPNSVLGLAIINGNWTMISLLQSAGATGVGNAIPFIPSIETARFLEQRNLLPQLLWANGPMILADAIIAENEPLTSLLLRYGADHPGRVFENEPEMPGIRVNTPLEAALGCGDLSLARIIISRGGRVTEAEMNAVMWRAAMSQDHSVLLGFINMFGPFPLSSPTAIAMAVCLNDESAIHHLLEAGVDPRGVPKLYFDQYHPEIFEHKLAIYLYTSEKMGWWNCNKSHLIHSVLELVVLGGNRGIFQTLLGATTWTREEKGRALSISLHFCKRKFVQDLLDIGADIHQDVEFIDSSINPPSNPVKVALSEGDVPLLRNFLTVDRIVDHADSRGYMQYAIKHGNLEQFRILLTANGTVNGLLKDSKEEPLLQTAVRFRKTEIVSLLLETGVDINATYNSPDRHRFGPGGTALYIAGEAENVEVMTILLKAGVMIHDVPTPRYQKTTLWHAVKRGDLEVVKMVLAAGADVNGPLLEDGGVSPLQQAAKQGNMELVDLLLRAGANVNQEPAARGGATALQFAAIQGYIGIVRKLLDAGANAQAPSAGPFGRTALEGAAENGRLDILQLFLNERVVIEDNDRIEYLRAIKLAQQNGHYVVAKFLKSFSGWAEVDAVCYEEELLDWEEERMLNETEEELLSRSGHGG</sequence>
<evidence type="ECO:0008006" key="6">
    <source>
        <dbReference type="Google" id="ProtNLM"/>
    </source>
</evidence>
<dbReference type="EMBL" id="JAPWDS010000006">
    <property type="protein sequence ID" value="KAJ5493730.1"/>
    <property type="molecule type" value="Genomic_DNA"/>
</dbReference>
<dbReference type="InterPro" id="IPR036770">
    <property type="entry name" value="Ankyrin_rpt-contain_sf"/>
</dbReference>
<feature type="repeat" description="ANK" evidence="3">
    <location>
        <begin position="915"/>
        <end position="947"/>
    </location>
</feature>
<feature type="repeat" description="ANK" evidence="3">
    <location>
        <begin position="804"/>
        <end position="836"/>
    </location>
</feature>
<comment type="caution">
    <text evidence="4">The sequence shown here is derived from an EMBL/GenBank/DDBJ whole genome shotgun (WGS) entry which is preliminary data.</text>
</comment>
<gene>
    <name evidence="4" type="ORF">N7463_009817</name>
</gene>
<reference evidence="4" key="2">
    <citation type="journal article" date="2023" name="IMA Fungus">
        <title>Comparative genomic study of the Penicillium genus elucidates a diverse pangenome and 15 lateral gene transfer events.</title>
        <authorList>
            <person name="Petersen C."/>
            <person name="Sorensen T."/>
            <person name="Nielsen M.R."/>
            <person name="Sondergaard T.E."/>
            <person name="Sorensen J.L."/>
            <person name="Fitzpatrick D.A."/>
            <person name="Frisvad J.C."/>
            <person name="Nielsen K.L."/>
        </authorList>
    </citation>
    <scope>NUCLEOTIDE SEQUENCE</scope>
    <source>
        <strain evidence="4">IBT 29495</strain>
    </source>
</reference>
<keyword evidence="1" id="KW-0677">Repeat</keyword>
<dbReference type="InterPro" id="IPR002110">
    <property type="entry name" value="Ankyrin_rpt"/>
</dbReference>
<evidence type="ECO:0000256" key="3">
    <source>
        <dbReference type="PROSITE-ProRule" id="PRU00023"/>
    </source>
</evidence>
<dbReference type="Gene3D" id="1.25.40.20">
    <property type="entry name" value="Ankyrin repeat-containing domain"/>
    <property type="match status" value="4"/>
</dbReference>
<dbReference type="PANTHER" id="PTHR24198">
    <property type="entry name" value="ANKYRIN REPEAT AND PROTEIN KINASE DOMAIN-CONTAINING PROTEIN"/>
    <property type="match status" value="1"/>
</dbReference>
<dbReference type="SUPFAM" id="SSF48403">
    <property type="entry name" value="Ankyrin repeat"/>
    <property type="match status" value="3"/>
</dbReference>
<evidence type="ECO:0000256" key="2">
    <source>
        <dbReference type="ARBA" id="ARBA00023043"/>
    </source>
</evidence>
<name>A0A9W9XJK3_9EURO</name>
<reference evidence="4" key="1">
    <citation type="submission" date="2022-12" db="EMBL/GenBank/DDBJ databases">
        <authorList>
            <person name="Petersen C."/>
        </authorList>
    </citation>
    <scope>NUCLEOTIDE SEQUENCE</scope>
    <source>
        <strain evidence="4">IBT 29495</strain>
    </source>
</reference>
<evidence type="ECO:0000313" key="4">
    <source>
        <dbReference type="EMBL" id="KAJ5493730.1"/>
    </source>
</evidence>
<protein>
    <recommendedName>
        <fullName evidence="6">Ankyrin repeat-containing domain</fullName>
    </recommendedName>
</protein>
<feature type="repeat" description="ANK" evidence="3">
    <location>
        <begin position="880"/>
        <end position="908"/>
    </location>
</feature>
<dbReference type="Proteomes" id="UP001149954">
    <property type="component" value="Unassembled WGS sequence"/>
</dbReference>
<feature type="repeat" description="ANK" evidence="3">
    <location>
        <begin position="950"/>
        <end position="982"/>
    </location>
</feature>
<keyword evidence="5" id="KW-1185">Reference proteome</keyword>
<dbReference type="Pfam" id="PF12796">
    <property type="entry name" value="Ank_2"/>
    <property type="match status" value="2"/>
</dbReference>
<feature type="repeat" description="ANK" evidence="3">
    <location>
        <begin position="335"/>
        <end position="367"/>
    </location>
</feature>
<accession>A0A9W9XJK3</accession>
<proteinExistence type="predicted"/>
<dbReference type="PROSITE" id="PS50297">
    <property type="entry name" value="ANK_REP_REGION"/>
    <property type="match status" value="3"/>
</dbReference>
<evidence type="ECO:0000256" key="1">
    <source>
        <dbReference type="ARBA" id="ARBA00022737"/>
    </source>
</evidence>
<keyword evidence="2 3" id="KW-0040">ANK repeat</keyword>
<organism evidence="4 5">
    <name type="scientific">Penicillium fimorum</name>
    <dbReference type="NCBI Taxonomy" id="1882269"/>
    <lineage>
        <taxon>Eukaryota</taxon>
        <taxon>Fungi</taxon>
        <taxon>Dikarya</taxon>
        <taxon>Ascomycota</taxon>
        <taxon>Pezizomycotina</taxon>
        <taxon>Eurotiomycetes</taxon>
        <taxon>Eurotiomycetidae</taxon>
        <taxon>Eurotiales</taxon>
        <taxon>Aspergillaceae</taxon>
        <taxon>Penicillium</taxon>
    </lineage>
</organism>
<dbReference type="AlphaFoldDB" id="A0A9W9XJK3"/>
<feature type="repeat" description="ANK" evidence="3">
    <location>
        <begin position="236"/>
        <end position="268"/>
    </location>
</feature>
<dbReference type="PROSITE" id="PS50088">
    <property type="entry name" value="ANK_REPEAT"/>
    <property type="match status" value="6"/>
</dbReference>